<protein>
    <submittedName>
        <fullName evidence="1">Uncharacterized protein</fullName>
    </submittedName>
</protein>
<dbReference type="Proteomes" id="UP001060215">
    <property type="component" value="Chromosome 13"/>
</dbReference>
<reference evidence="1 2" key="1">
    <citation type="journal article" date="2022" name="Plant J.">
        <title>Chromosome-level genome of Camellia lanceoleosa provides a valuable resource for understanding genome evolution and self-incompatibility.</title>
        <authorList>
            <person name="Gong W."/>
            <person name="Xiao S."/>
            <person name="Wang L."/>
            <person name="Liao Z."/>
            <person name="Chang Y."/>
            <person name="Mo W."/>
            <person name="Hu G."/>
            <person name="Li W."/>
            <person name="Zhao G."/>
            <person name="Zhu H."/>
            <person name="Hu X."/>
            <person name="Ji K."/>
            <person name="Xiang X."/>
            <person name="Song Q."/>
            <person name="Yuan D."/>
            <person name="Jin S."/>
            <person name="Zhang L."/>
        </authorList>
    </citation>
    <scope>NUCLEOTIDE SEQUENCE [LARGE SCALE GENOMIC DNA]</scope>
    <source>
        <strain evidence="1">SQ_2022a</strain>
    </source>
</reference>
<sequence>MINDYCMHAKVGLVSVCFGDDDQALFFNGGVQDAHGSRVFSPDCLLGGFVFRHMLAGVYVYGVLVQVILLCLSRNPNQCNLGGLKLLWETHKLSSVKFGSMDMAAVGLVLVCFGDDDQALFFNGRVQDAHGSRVFSPDCLLGGFVFRHMLAGVYVYGVLVQGYLLLGMVLLVLEPLWDSLCIVYLWFGVLVDGSITMFKLCGGCLDRDICYLFDECGCDGSSLLGRLSLKSTGLCRQICTFAGCGFDSDWLLDGLDFCGLWYLVMAACSAFMDTCLSIISILQCCSWTIGVLMAYMGLLDVFMGLIRIYNSTQFTTLQCCAWTPLISSKIQFTELTALEQNQHVEKPIL</sequence>
<keyword evidence="2" id="KW-1185">Reference proteome</keyword>
<evidence type="ECO:0000313" key="1">
    <source>
        <dbReference type="EMBL" id="KAI7991368.1"/>
    </source>
</evidence>
<proteinExistence type="predicted"/>
<organism evidence="1 2">
    <name type="scientific">Camellia lanceoleosa</name>
    <dbReference type="NCBI Taxonomy" id="1840588"/>
    <lineage>
        <taxon>Eukaryota</taxon>
        <taxon>Viridiplantae</taxon>
        <taxon>Streptophyta</taxon>
        <taxon>Embryophyta</taxon>
        <taxon>Tracheophyta</taxon>
        <taxon>Spermatophyta</taxon>
        <taxon>Magnoliopsida</taxon>
        <taxon>eudicotyledons</taxon>
        <taxon>Gunneridae</taxon>
        <taxon>Pentapetalae</taxon>
        <taxon>asterids</taxon>
        <taxon>Ericales</taxon>
        <taxon>Theaceae</taxon>
        <taxon>Camellia</taxon>
    </lineage>
</organism>
<accession>A0ACC0FRV6</accession>
<dbReference type="EMBL" id="CM045770">
    <property type="protein sequence ID" value="KAI7991368.1"/>
    <property type="molecule type" value="Genomic_DNA"/>
</dbReference>
<name>A0ACC0FRV6_9ERIC</name>
<gene>
    <name evidence="1" type="ORF">LOK49_LG12G02955</name>
</gene>
<comment type="caution">
    <text evidence="1">The sequence shown here is derived from an EMBL/GenBank/DDBJ whole genome shotgun (WGS) entry which is preliminary data.</text>
</comment>
<evidence type="ECO:0000313" key="2">
    <source>
        <dbReference type="Proteomes" id="UP001060215"/>
    </source>
</evidence>